<name>A0A6M3KM33_9ZZZZ</name>
<accession>A0A6M3KM33</accession>
<dbReference type="EMBL" id="MT142848">
    <property type="protein sequence ID" value="QJA89481.1"/>
    <property type="molecule type" value="Genomic_DNA"/>
</dbReference>
<evidence type="ECO:0000313" key="2">
    <source>
        <dbReference type="EMBL" id="QJA89481.1"/>
    </source>
</evidence>
<organism evidence="1">
    <name type="scientific">viral metagenome</name>
    <dbReference type="NCBI Taxonomy" id="1070528"/>
    <lineage>
        <taxon>unclassified sequences</taxon>
        <taxon>metagenomes</taxon>
        <taxon>organismal metagenomes</taxon>
    </lineage>
</organism>
<evidence type="ECO:0000313" key="1">
    <source>
        <dbReference type="EMBL" id="QJA82952.1"/>
    </source>
</evidence>
<reference evidence="1" key="1">
    <citation type="submission" date="2020-03" db="EMBL/GenBank/DDBJ databases">
        <title>The deep terrestrial virosphere.</title>
        <authorList>
            <person name="Holmfeldt K."/>
            <person name="Nilsson E."/>
            <person name="Simone D."/>
            <person name="Lopez-Fernandez M."/>
            <person name="Wu X."/>
            <person name="de Brujin I."/>
            <person name="Lundin D."/>
            <person name="Andersson A."/>
            <person name="Bertilsson S."/>
            <person name="Dopson M."/>
        </authorList>
    </citation>
    <scope>NUCLEOTIDE SEQUENCE</scope>
    <source>
        <strain evidence="1">MM415A00329</strain>
        <strain evidence="2">MM415B02544</strain>
    </source>
</reference>
<gene>
    <name evidence="1" type="ORF">MM415A00329_0006</name>
    <name evidence="2" type="ORF">MM415B02544_0006</name>
</gene>
<protein>
    <submittedName>
        <fullName evidence="1">Uncharacterized protein</fullName>
    </submittedName>
</protein>
<proteinExistence type="predicted"/>
<dbReference type="AlphaFoldDB" id="A0A6M3KM33"/>
<dbReference type="EMBL" id="MT142500">
    <property type="protein sequence ID" value="QJA82952.1"/>
    <property type="molecule type" value="Genomic_DNA"/>
</dbReference>
<sequence length="131" mass="15201">MKVIIHEQVYESPDGGKVYYYRLSPLKANELTVKYTEYRGDSEYFGKIPPARMPAFARDVLMGDGIITRWEGFTDENDKPIEFKKENIELLPIYVIYDLALRIVRLDEAQDALDLVSEQVLKKNRGKKSKP</sequence>